<dbReference type="PANTHER" id="PTHR12399">
    <property type="entry name" value="EUKARYOTIC TRANSLATION INITIATION FACTOR 3 SUBUNIT 7"/>
    <property type="match status" value="1"/>
</dbReference>
<sequence>MIWLRTIYVMLMCDVAILLLILFCFCLSIFYTFLFHFVRKISSGKMRQKFELPEIEDNLEGWGPLSLPPIFSNMPYQDFCKTDELGKVADWTGLMYRDRRSAKRFNSAYSGPQNMQYAYYHEEDDASFQLVHTTKTPKPLHQRGKLNRMNQKLNQARRQQQAQQAQQLTRLGKGRERDRHQQIRKWQKHLKQRYDHRQHNQNPHFKYREASVSVRPSWKVLEEMEFSWLTKLMLSGIGEGRDVYRCGTMEYFDKTFQSVTCKNERPLRRVNRIFHTVWTTDDPVIRSLAMKKFITGMVEGADVSKVRVYTTDAIMSTLMCATRSINSWDIVVHKIDDIVFLDKRGTEFFHIPVNETAADPPHDEASSINSPRNLALEATYINHNFSQQVLKADGKKVSFENPNPFAAEDGSDTHELASVGYRYRQFQIGEDVGLIVRCEHDGVLTGSNGETQYINVKALNEWDSQYPGNIDWRQKLDSQRGAVLAHELKNNSCKLAKWTLQSILAGSHQIRFGYVSRVNSKDTTKHVILGTQQFRPKEFADQINLNMDNAWGILRYIVDTCLKLENGKYLFLKDPQKSVLRLYDIPDDSFDSDDSEYSDQDAVPSGYKSSENLKEES</sequence>
<evidence type="ECO:0000256" key="5">
    <source>
        <dbReference type="HAMAP-Rule" id="MF_03003"/>
    </source>
</evidence>
<evidence type="ECO:0000256" key="4">
    <source>
        <dbReference type="ARBA" id="ARBA00022917"/>
    </source>
</evidence>
<dbReference type="FunCoup" id="A0A7M7JGH0">
    <property type="interactions" value="2397"/>
</dbReference>
<evidence type="ECO:0000256" key="3">
    <source>
        <dbReference type="ARBA" id="ARBA00022884"/>
    </source>
</evidence>
<dbReference type="HAMAP" id="MF_03003">
    <property type="entry name" value="eIF3d"/>
    <property type="match status" value="1"/>
</dbReference>
<keyword evidence="3" id="KW-0694">RNA-binding</keyword>
<dbReference type="OMA" id="CKHNGVI"/>
<dbReference type="InterPro" id="IPR007783">
    <property type="entry name" value="eIF3d"/>
</dbReference>
<dbReference type="InParanoid" id="A0A7M7JGH0"/>
<evidence type="ECO:0000256" key="7">
    <source>
        <dbReference type="SAM" id="Phobius"/>
    </source>
</evidence>
<feature type="compositionally biased region" description="Acidic residues" evidence="6">
    <location>
        <begin position="588"/>
        <end position="599"/>
    </location>
</feature>
<organism evidence="8 9">
    <name type="scientific">Varroa destructor</name>
    <name type="common">Honeybee mite</name>
    <dbReference type="NCBI Taxonomy" id="109461"/>
    <lineage>
        <taxon>Eukaryota</taxon>
        <taxon>Metazoa</taxon>
        <taxon>Ecdysozoa</taxon>
        <taxon>Arthropoda</taxon>
        <taxon>Chelicerata</taxon>
        <taxon>Arachnida</taxon>
        <taxon>Acari</taxon>
        <taxon>Parasitiformes</taxon>
        <taxon>Mesostigmata</taxon>
        <taxon>Gamasina</taxon>
        <taxon>Dermanyssoidea</taxon>
        <taxon>Varroidae</taxon>
        <taxon>Varroa</taxon>
    </lineage>
</organism>
<keyword evidence="7" id="KW-0812">Transmembrane</keyword>
<feature type="region of interest" description="Disordered" evidence="6">
    <location>
        <begin position="588"/>
        <end position="617"/>
    </location>
</feature>
<comment type="domain">
    <text evidence="5">The RNA gate region regulates mRNA cap recognition to prevent promiscuous mRNA-binding before assembly of eif3d into the full eukaryotic translation initiation factor 3 (eIF-3) complex.</text>
</comment>
<dbReference type="Proteomes" id="UP000594260">
    <property type="component" value="Unplaced"/>
</dbReference>
<comment type="subunit">
    <text evidence="5">Component of the eukaryotic translation initiation factor 3 (eIF-3) complex.</text>
</comment>
<name>A0A7M7JGH0_VARDE</name>
<dbReference type="EnsemblMetazoa" id="XM_022795977">
    <property type="protein sequence ID" value="XP_022651712"/>
    <property type="gene ID" value="LOC111246421"/>
</dbReference>
<dbReference type="GO" id="GO:0033290">
    <property type="term" value="C:eukaryotic 48S preinitiation complex"/>
    <property type="evidence" value="ECO:0007669"/>
    <property type="project" value="UniProtKB-UniRule"/>
</dbReference>
<dbReference type="RefSeq" id="XP_022651712.1">
    <property type="nucleotide sequence ID" value="XM_022795977.1"/>
</dbReference>
<keyword evidence="7" id="KW-0472">Membrane</keyword>
<keyword evidence="9" id="KW-1185">Reference proteome</keyword>
<feature type="region of interest" description="Disordered" evidence="6">
    <location>
        <begin position="156"/>
        <end position="182"/>
    </location>
</feature>
<proteinExistence type="inferred from homology"/>
<dbReference type="GO" id="GO:0005852">
    <property type="term" value="C:eukaryotic translation initiation factor 3 complex"/>
    <property type="evidence" value="ECO:0007669"/>
    <property type="project" value="UniProtKB-UniRule"/>
</dbReference>
<dbReference type="KEGG" id="vde:111246421"/>
<dbReference type="Pfam" id="PF05091">
    <property type="entry name" value="eIF-3_zeta"/>
    <property type="match status" value="1"/>
</dbReference>
<accession>A0A7M7JGH0</accession>
<keyword evidence="7" id="KW-1133">Transmembrane helix</keyword>
<evidence type="ECO:0000313" key="9">
    <source>
        <dbReference type="Proteomes" id="UP000594260"/>
    </source>
</evidence>
<protein>
    <recommendedName>
        <fullName evidence="5">Eukaryotic translation initiation factor 3 subunit D</fullName>
        <shortName evidence="5">eIF3d</shortName>
    </recommendedName>
    <alternativeName>
        <fullName evidence="5">Eukaryotic translation initiation factor 3 subunit 7</fullName>
    </alternativeName>
</protein>
<feature type="transmembrane region" description="Helical" evidence="7">
    <location>
        <begin position="6"/>
        <end position="38"/>
    </location>
</feature>
<reference evidence="8" key="1">
    <citation type="submission" date="2021-01" db="UniProtKB">
        <authorList>
            <consortium name="EnsemblMetazoa"/>
        </authorList>
    </citation>
    <scope>IDENTIFICATION</scope>
</reference>
<feature type="region of interest" description="RNA gate" evidence="5">
    <location>
        <begin position="347"/>
        <end position="361"/>
    </location>
</feature>
<keyword evidence="2 5" id="KW-0396">Initiation factor</keyword>
<dbReference type="GO" id="GO:0098808">
    <property type="term" value="F:mRNA cap binding"/>
    <property type="evidence" value="ECO:0007669"/>
    <property type="project" value="UniProtKB-UniRule"/>
</dbReference>
<dbReference type="GeneID" id="111246421"/>
<dbReference type="GO" id="GO:0003743">
    <property type="term" value="F:translation initiation factor activity"/>
    <property type="evidence" value="ECO:0007669"/>
    <property type="project" value="UniProtKB-UniRule"/>
</dbReference>
<comment type="function">
    <text evidence="5">mRNA cap-binding component of the eukaryotic translation initiation factor 3 (eIF-3) complex, which is involved in protein synthesis of a specialized repertoire of mRNAs and, together with other initiation factors, stimulates binding of mRNA and methionyl-tRNAi to the 40S ribosome. The eIF-3 complex specifically targets and initiates translation of a subset of mRNAs involved in cell proliferation. In the eIF-3 complex, eif3d specifically recognizes and binds the 7-methylguanosine cap of a subset of mRNAs.</text>
</comment>
<dbReference type="GO" id="GO:0016282">
    <property type="term" value="C:eukaryotic 43S preinitiation complex"/>
    <property type="evidence" value="ECO:0007669"/>
    <property type="project" value="UniProtKB-UniRule"/>
</dbReference>
<evidence type="ECO:0000256" key="1">
    <source>
        <dbReference type="ARBA" id="ARBA00022490"/>
    </source>
</evidence>
<dbReference type="PANTHER" id="PTHR12399:SF0">
    <property type="entry name" value="EUKARYOTIC TRANSLATION INITIATION FACTOR 3 SUBUNIT D"/>
    <property type="match status" value="1"/>
</dbReference>
<feature type="compositionally biased region" description="Low complexity" evidence="6">
    <location>
        <begin position="156"/>
        <end position="167"/>
    </location>
</feature>
<dbReference type="PIRSF" id="PIRSF016281">
    <property type="entry name" value="EIF-3_zeta"/>
    <property type="match status" value="1"/>
</dbReference>
<keyword evidence="4 5" id="KW-0648">Protein biosynthesis</keyword>
<dbReference type="GO" id="GO:0002191">
    <property type="term" value="P:cap-dependent translational initiation"/>
    <property type="evidence" value="ECO:0007669"/>
    <property type="project" value="UniProtKB-UniRule"/>
</dbReference>
<evidence type="ECO:0000256" key="2">
    <source>
        <dbReference type="ARBA" id="ARBA00022540"/>
    </source>
</evidence>
<keyword evidence="1 5" id="KW-0963">Cytoplasm</keyword>
<dbReference type="OrthoDB" id="16538at2759"/>
<evidence type="ECO:0000313" key="8">
    <source>
        <dbReference type="EnsemblMetazoa" id="XP_022651712"/>
    </source>
</evidence>
<dbReference type="GO" id="GO:0001732">
    <property type="term" value="P:formation of cytoplasmic translation initiation complex"/>
    <property type="evidence" value="ECO:0007669"/>
    <property type="project" value="UniProtKB-UniRule"/>
</dbReference>
<evidence type="ECO:0000256" key="6">
    <source>
        <dbReference type="SAM" id="MobiDB-lite"/>
    </source>
</evidence>
<comment type="subcellular location">
    <subcellularLocation>
        <location evidence="5">Cytoplasm</location>
    </subcellularLocation>
</comment>
<dbReference type="AlphaFoldDB" id="A0A7M7JGH0"/>
<comment type="similarity">
    <text evidence="5">Belongs to the eIF-3 subunit D family.</text>
</comment>